<keyword evidence="1" id="KW-0732">Signal</keyword>
<gene>
    <name evidence="2" type="ORF">GCM10011352_35220</name>
</gene>
<organism evidence="2 3">
    <name type="scientific">Marinobacterium zhoushanense</name>
    <dbReference type="NCBI Taxonomy" id="1679163"/>
    <lineage>
        <taxon>Bacteria</taxon>
        <taxon>Pseudomonadati</taxon>
        <taxon>Pseudomonadota</taxon>
        <taxon>Gammaproteobacteria</taxon>
        <taxon>Oceanospirillales</taxon>
        <taxon>Oceanospirillaceae</taxon>
        <taxon>Marinobacterium</taxon>
    </lineage>
</organism>
<reference evidence="3" key="1">
    <citation type="journal article" date="2019" name="Int. J. Syst. Evol. Microbiol.">
        <title>The Global Catalogue of Microorganisms (GCM) 10K type strain sequencing project: providing services to taxonomists for standard genome sequencing and annotation.</title>
        <authorList>
            <consortium name="The Broad Institute Genomics Platform"/>
            <consortium name="The Broad Institute Genome Sequencing Center for Infectious Disease"/>
            <person name="Wu L."/>
            <person name="Ma J."/>
        </authorList>
    </citation>
    <scope>NUCLEOTIDE SEQUENCE [LARGE SCALE GENOMIC DNA]</scope>
    <source>
        <strain evidence="3">CGMCC 1.15341</strain>
    </source>
</reference>
<protein>
    <submittedName>
        <fullName evidence="2">Uncharacterized protein</fullName>
    </submittedName>
</protein>
<accession>A0ABQ1KRW2</accession>
<evidence type="ECO:0000313" key="3">
    <source>
        <dbReference type="Proteomes" id="UP000629025"/>
    </source>
</evidence>
<dbReference type="Proteomes" id="UP000629025">
    <property type="component" value="Unassembled WGS sequence"/>
</dbReference>
<feature type="chain" id="PRO_5047163390" evidence="1">
    <location>
        <begin position="20"/>
        <end position="187"/>
    </location>
</feature>
<keyword evidence="3" id="KW-1185">Reference proteome</keyword>
<sequence length="187" mass="20790">MKTLLSCLLLAVVSLSVQAGGVGPDSSWAQLYQNTMYQPQMPTIVFHARSQQSIGSKLVFKRASNVSYFTTDDGKEWLYGGETSLCTRYAVVAATDDDRVCVATELVPLVTPVKHQARFCTFRSDDDCQRYAERTVEYPLGIQVPIMRRMSESDSFTPVRVAFSKSLKIAECSDCAAKLESYIAEVM</sequence>
<evidence type="ECO:0000256" key="1">
    <source>
        <dbReference type="SAM" id="SignalP"/>
    </source>
</evidence>
<dbReference type="RefSeq" id="WP_188750712.1">
    <property type="nucleotide sequence ID" value="NZ_BMIJ01000007.1"/>
</dbReference>
<proteinExistence type="predicted"/>
<dbReference type="EMBL" id="BMIJ01000007">
    <property type="protein sequence ID" value="GGC05965.1"/>
    <property type="molecule type" value="Genomic_DNA"/>
</dbReference>
<evidence type="ECO:0000313" key="2">
    <source>
        <dbReference type="EMBL" id="GGC05965.1"/>
    </source>
</evidence>
<feature type="signal peptide" evidence="1">
    <location>
        <begin position="1"/>
        <end position="19"/>
    </location>
</feature>
<comment type="caution">
    <text evidence="2">The sequence shown here is derived from an EMBL/GenBank/DDBJ whole genome shotgun (WGS) entry which is preliminary data.</text>
</comment>
<name>A0ABQ1KRW2_9GAMM</name>